<evidence type="ECO:0000313" key="2">
    <source>
        <dbReference type="Proteomes" id="UP001157502"/>
    </source>
</evidence>
<organism evidence="1 2">
    <name type="scientific">Dallia pectoralis</name>
    <name type="common">Alaska blackfish</name>
    <dbReference type="NCBI Taxonomy" id="75939"/>
    <lineage>
        <taxon>Eukaryota</taxon>
        <taxon>Metazoa</taxon>
        <taxon>Chordata</taxon>
        <taxon>Craniata</taxon>
        <taxon>Vertebrata</taxon>
        <taxon>Euteleostomi</taxon>
        <taxon>Actinopterygii</taxon>
        <taxon>Neopterygii</taxon>
        <taxon>Teleostei</taxon>
        <taxon>Protacanthopterygii</taxon>
        <taxon>Esociformes</taxon>
        <taxon>Umbridae</taxon>
        <taxon>Dallia</taxon>
    </lineage>
</organism>
<evidence type="ECO:0000313" key="1">
    <source>
        <dbReference type="EMBL" id="KAJ7985535.1"/>
    </source>
</evidence>
<protein>
    <submittedName>
        <fullName evidence="1">Uncharacterized protein</fullName>
    </submittedName>
</protein>
<accession>A0ACC2F2L6</accession>
<comment type="caution">
    <text evidence="1">The sequence shown here is derived from an EMBL/GenBank/DDBJ whole genome shotgun (WGS) entry which is preliminary data.</text>
</comment>
<name>A0ACC2F2L6_DALPE</name>
<dbReference type="Proteomes" id="UP001157502">
    <property type="component" value="Chromosome 36"/>
</dbReference>
<reference evidence="1" key="1">
    <citation type="submission" date="2021-05" db="EMBL/GenBank/DDBJ databases">
        <authorList>
            <person name="Pan Q."/>
            <person name="Jouanno E."/>
            <person name="Zahm M."/>
            <person name="Klopp C."/>
            <person name="Cabau C."/>
            <person name="Louis A."/>
            <person name="Berthelot C."/>
            <person name="Parey E."/>
            <person name="Roest Crollius H."/>
            <person name="Montfort J."/>
            <person name="Robinson-Rechavi M."/>
            <person name="Bouchez O."/>
            <person name="Lampietro C."/>
            <person name="Lopez Roques C."/>
            <person name="Donnadieu C."/>
            <person name="Postlethwait J."/>
            <person name="Bobe J."/>
            <person name="Dillon D."/>
            <person name="Chandos A."/>
            <person name="von Hippel F."/>
            <person name="Guiguen Y."/>
        </authorList>
    </citation>
    <scope>NUCLEOTIDE SEQUENCE</scope>
    <source>
        <strain evidence="1">YG-Jan2019</strain>
    </source>
</reference>
<sequence length="1257" mass="139325">MQERTINPPAGCLRLSATTLAALRFHLTVSQQHCNFSCPLCDWLPTRLSSVLAVVFVVVIKRTLTGHLRRFSLRERSVSSLTSTVSDLTQKPSERKTPWTSPTVNHLPLYIDCTPLAPPIREFRRIEDHPGLVTQTQKGPVPAICHAVLVRWATAANMKLATGMPQPLALLTLGMALALLPSRVAGATPFPQDLEPISIVGREQSYLYPSFQGLISDNNTARLGLDFQRMLRVNHMLYIAARDHVFAVSLSASSEQIVSQQKLTWKTKDVEKCTVRGKNSDECYNYIKVLVPRNDETLFACGTNAFNPTCRNYKMSTLEQDGEEVVGQARCPFESRQSNVGLFAGGDFYSATMTDFLASDAVIYRSLGESSPVLRTVKYDSKWLREPHFLHAIEYGNYVYFFFSEIAVEYTALGKVVFSRVARVCKNDNGGSPRVLERYWTSFLKARLNCSVPGDSFFYFDVLQSLTNVLQINHRPAVLGVFTTQTNSITGSAVCAFYMDDIEKAFNGKFKEQRNSESAWTPVPDEQVPQPRPGCCAGDGSASAYKSSTTFPDDTLTFIKNYPLMDEAVVSVNHRPYFTRTTSRFKLTQLAVDTLAGPYKNHTVLFLGSEDGRVLKILASTQPNTSFSTQLLEDIDVYNPTKCNVRGEDRRVLGLELDREHHSLFVAFSSCVIRITLSRCNHYGSCKKSCLSSRDPYCVWQRTGSCASVVPGFRGGFEQDVENGYPHSADSCHDVLATTRKQNTPADSAYEITTPLTTTSSTNRAVPFPKVAVVSERVTGPDDGPQVPVGEQGPPDSEPIIVEPKGVRRPPEIEKTNHRVHYTLLIACVLVAFILGAFLSGFLVSCYCNHTGHKTRRLAKDPEAPIPHALSLRSLAKLNGLLDSQNKEDKMEVSSPKLYNSFFQNGKEHHQGAPRRNGGQHLGMTMGDLVHPHHLHHSSELSGLPTPDSTPELPIKSMKAFKNQWEKNQNCNNAKEPKSHNLGHGSRSSSGLLQQQIYPYSHSFSNGQALANGHGLISGHQHLEERKIHNAERMLSQQPYPCYPQKVMEVTSLNELLKHIHEANASKNGQVVTSSGLLASGGGGQLAFTNRIQPHIPETESAPYYTSSTLPRDSLTRRMDVPPDMPPHHQSTLERRHSSQRHSLIAAATKMANGGGGGGTMVHRQQSFSQRNGHQPPPMLARMNSTGSTCEVHYPLIPNGYLTRQHSYNREQQEESGAYLHQGAIVRRTASLKPDAPPKPLFIPASSPVSQQGKFNY</sequence>
<dbReference type="EMBL" id="CM055763">
    <property type="protein sequence ID" value="KAJ7985535.1"/>
    <property type="molecule type" value="Genomic_DNA"/>
</dbReference>
<keyword evidence="2" id="KW-1185">Reference proteome</keyword>
<gene>
    <name evidence="1" type="ORF">DPEC_G00353060</name>
</gene>
<proteinExistence type="predicted"/>